<proteinExistence type="predicted"/>
<reference evidence="5" key="1">
    <citation type="submission" date="2016-10" db="EMBL/GenBank/DDBJ databases">
        <authorList>
            <person name="Varghese N."/>
            <person name="Submissions S."/>
        </authorList>
    </citation>
    <scope>NUCLEOTIDE SEQUENCE [LARGE SCALE GENOMIC DNA]</scope>
    <source>
        <strain evidence="5">CGMCC 4.3530</strain>
    </source>
</reference>
<gene>
    <name evidence="4" type="ORF">SAMN05216215_107715</name>
</gene>
<protein>
    <submittedName>
        <fullName evidence="4">Diaminopropionate ammonia-lyase</fullName>
    </submittedName>
</protein>
<evidence type="ECO:0000259" key="3">
    <source>
        <dbReference type="Pfam" id="PF00291"/>
    </source>
</evidence>
<dbReference type="GO" id="GO:1901605">
    <property type="term" value="P:alpha-amino acid metabolic process"/>
    <property type="evidence" value="ECO:0007669"/>
    <property type="project" value="UniProtKB-ARBA"/>
</dbReference>
<evidence type="ECO:0000256" key="1">
    <source>
        <dbReference type="ARBA" id="ARBA00001933"/>
    </source>
</evidence>
<dbReference type="STRING" id="418495.SAMN05216215_107715"/>
<comment type="cofactor">
    <cofactor evidence="1">
        <name>pyridoxal 5'-phosphate</name>
        <dbReference type="ChEBI" id="CHEBI:597326"/>
    </cofactor>
</comment>
<dbReference type="GO" id="GO:0016829">
    <property type="term" value="F:lyase activity"/>
    <property type="evidence" value="ECO:0007669"/>
    <property type="project" value="UniProtKB-KW"/>
</dbReference>
<name>A0A1H3TAF9_9PSEU</name>
<dbReference type="PANTHER" id="PTHR42937:SF1">
    <property type="entry name" value="DIAMINOPROPIONATE AMMONIA-LYASE"/>
    <property type="match status" value="1"/>
</dbReference>
<dbReference type="SUPFAM" id="SSF53686">
    <property type="entry name" value="Tryptophan synthase beta subunit-like PLP-dependent enzymes"/>
    <property type="match status" value="1"/>
</dbReference>
<dbReference type="Pfam" id="PF00291">
    <property type="entry name" value="PALP"/>
    <property type="match status" value="1"/>
</dbReference>
<sequence>MTSNIVVKSGSWFVNPGARDWACPPAPAEVAAFHMGLADYASTPLLDLPAFAAGWEVGRVVVKDESIRFGLPAFKALGVSYAIYRVICEHAGETVGPADWNGLRAVLASLPPLEVVTATDGNHGRAVARFARLLGIPAHVFVPDVVGLGAIAAIRAEQAEVTVVGDDYDATVRRAAEEAGSRPAAVLLQDTSWSGYERIPQWIVDGYSTMFAELDAQLPATEPALVVVPMGVGSLAHAVVTHYRSRDHEQRAVLLGVEPDTAACIQTSLSAGRSCAVPTGSTIMAGLNCGTPSSLAWPYLRDGLDAAIAVSDEQAADAARELDALGVSSGPCGAATLAAARAALAEPGSRADLGVSPDTTVVLLNTEGAHEESNC</sequence>
<dbReference type="InterPro" id="IPR036052">
    <property type="entry name" value="TrpB-like_PALP_sf"/>
</dbReference>
<dbReference type="NCBIfam" id="NF006058">
    <property type="entry name" value="PRK08206.1"/>
    <property type="match status" value="1"/>
</dbReference>
<evidence type="ECO:0000313" key="5">
    <source>
        <dbReference type="Proteomes" id="UP000199529"/>
    </source>
</evidence>
<evidence type="ECO:0000256" key="2">
    <source>
        <dbReference type="ARBA" id="ARBA00022898"/>
    </source>
</evidence>
<dbReference type="EMBL" id="FNOK01000077">
    <property type="protein sequence ID" value="SDZ46841.1"/>
    <property type="molecule type" value="Genomic_DNA"/>
</dbReference>
<dbReference type="InterPro" id="IPR001926">
    <property type="entry name" value="TrpB-like_PALP"/>
</dbReference>
<evidence type="ECO:0000313" key="4">
    <source>
        <dbReference type="EMBL" id="SDZ46841.1"/>
    </source>
</evidence>
<dbReference type="PANTHER" id="PTHR42937">
    <property type="match status" value="1"/>
</dbReference>
<organism evidence="4 5">
    <name type="scientific">Saccharopolyspora shandongensis</name>
    <dbReference type="NCBI Taxonomy" id="418495"/>
    <lineage>
        <taxon>Bacteria</taxon>
        <taxon>Bacillati</taxon>
        <taxon>Actinomycetota</taxon>
        <taxon>Actinomycetes</taxon>
        <taxon>Pseudonocardiales</taxon>
        <taxon>Pseudonocardiaceae</taxon>
        <taxon>Saccharopolyspora</taxon>
    </lineage>
</organism>
<dbReference type="Gene3D" id="3.40.50.1100">
    <property type="match status" value="2"/>
</dbReference>
<dbReference type="AlphaFoldDB" id="A0A1H3TAF9"/>
<accession>A0A1H3TAF9</accession>
<keyword evidence="4" id="KW-0456">Lyase</keyword>
<keyword evidence="2" id="KW-0663">Pyridoxal phosphate</keyword>
<feature type="domain" description="Tryptophan synthase beta chain-like PALP" evidence="3">
    <location>
        <begin position="40"/>
        <end position="346"/>
    </location>
</feature>
<keyword evidence="5" id="KW-1185">Reference proteome</keyword>
<dbReference type="Proteomes" id="UP000199529">
    <property type="component" value="Unassembled WGS sequence"/>
</dbReference>